<dbReference type="EMBL" id="KZ805669">
    <property type="protein sequence ID" value="PVH92553.1"/>
    <property type="molecule type" value="Genomic_DNA"/>
</dbReference>
<dbReference type="AlphaFoldDB" id="A0A2V1D4Y1"/>
<feature type="region of interest" description="Disordered" evidence="1">
    <location>
        <begin position="1"/>
        <end position="101"/>
    </location>
</feature>
<evidence type="ECO:0000313" key="3">
    <source>
        <dbReference type="Proteomes" id="UP000244855"/>
    </source>
</evidence>
<proteinExistence type="predicted"/>
<dbReference type="Proteomes" id="UP000244855">
    <property type="component" value="Unassembled WGS sequence"/>
</dbReference>
<accession>A0A2V1D4Y1</accession>
<protein>
    <submittedName>
        <fullName evidence="2">Uncharacterized protein</fullName>
    </submittedName>
</protein>
<sequence length="229" mass="25361">MNGKGSGSGNAPRRGDEGKANETGRGKRVVGKQGRFEAAQEESDLRRQFNRPSRVQSGVGCAARGMLRGARASMARYRQESRPHPISGAGRGGAGPAGERRLASNLQCDRRTHTHIYVSWQMQTPTYSTYGRILYNLHPMHCGMHYLFAPSPLATKNSVCRRIESPLFIPSLRAAEGGSGTCPDRMSVRHRLAFPPWPQTRNLGREYRAPRDLSLNLIHVRGENVKQGQ</sequence>
<name>A0A2V1D4Y1_9PLEO</name>
<reference evidence="2 3" key="1">
    <citation type="journal article" date="2018" name="Sci. Rep.">
        <title>Comparative genomics provides insights into the lifestyle and reveals functional heterogeneity of dark septate endophytic fungi.</title>
        <authorList>
            <person name="Knapp D.G."/>
            <person name="Nemeth J.B."/>
            <person name="Barry K."/>
            <person name="Hainaut M."/>
            <person name="Henrissat B."/>
            <person name="Johnson J."/>
            <person name="Kuo A."/>
            <person name="Lim J.H.P."/>
            <person name="Lipzen A."/>
            <person name="Nolan M."/>
            <person name="Ohm R.A."/>
            <person name="Tamas L."/>
            <person name="Grigoriev I.V."/>
            <person name="Spatafora J.W."/>
            <person name="Nagy L.G."/>
            <person name="Kovacs G.M."/>
        </authorList>
    </citation>
    <scope>NUCLEOTIDE SEQUENCE [LARGE SCALE GENOMIC DNA]</scope>
    <source>
        <strain evidence="2 3">DSE2036</strain>
    </source>
</reference>
<feature type="compositionally biased region" description="Basic and acidic residues" evidence="1">
    <location>
        <begin position="13"/>
        <end position="25"/>
    </location>
</feature>
<evidence type="ECO:0000313" key="2">
    <source>
        <dbReference type="EMBL" id="PVH92553.1"/>
    </source>
</evidence>
<keyword evidence="3" id="KW-1185">Reference proteome</keyword>
<evidence type="ECO:0000256" key="1">
    <source>
        <dbReference type="SAM" id="MobiDB-lite"/>
    </source>
</evidence>
<organism evidence="2 3">
    <name type="scientific">Periconia macrospinosa</name>
    <dbReference type="NCBI Taxonomy" id="97972"/>
    <lineage>
        <taxon>Eukaryota</taxon>
        <taxon>Fungi</taxon>
        <taxon>Dikarya</taxon>
        <taxon>Ascomycota</taxon>
        <taxon>Pezizomycotina</taxon>
        <taxon>Dothideomycetes</taxon>
        <taxon>Pleosporomycetidae</taxon>
        <taxon>Pleosporales</taxon>
        <taxon>Massarineae</taxon>
        <taxon>Periconiaceae</taxon>
        <taxon>Periconia</taxon>
    </lineage>
</organism>
<gene>
    <name evidence="2" type="ORF">DM02DRAFT_272108</name>
</gene>